<keyword evidence="1" id="KW-0732">Signal</keyword>
<keyword evidence="3" id="KW-1185">Reference proteome</keyword>
<accession>A0A8S9ZN44</accession>
<gene>
    <name evidence="2" type="ORF">Mgra_00005743</name>
</gene>
<organism evidence="2 3">
    <name type="scientific">Meloidogyne graminicola</name>
    <dbReference type="NCBI Taxonomy" id="189291"/>
    <lineage>
        <taxon>Eukaryota</taxon>
        <taxon>Metazoa</taxon>
        <taxon>Ecdysozoa</taxon>
        <taxon>Nematoda</taxon>
        <taxon>Chromadorea</taxon>
        <taxon>Rhabditida</taxon>
        <taxon>Tylenchina</taxon>
        <taxon>Tylenchomorpha</taxon>
        <taxon>Tylenchoidea</taxon>
        <taxon>Meloidogynidae</taxon>
        <taxon>Meloidogyninae</taxon>
        <taxon>Meloidogyne</taxon>
    </lineage>
</organism>
<comment type="caution">
    <text evidence="2">The sequence shown here is derived from an EMBL/GenBank/DDBJ whole genome shotgun (WGS) entry which is preliminary data.</text>
</comment>
<proteinExistence type="predicted"/>
<sequence length="99" mass="10839">MFFKIFLSIILLNMIINVIDSSSCNRKVCTKAPGNGEQCFVGCGTGHDIKDCAMKCPAGYICNYAPNTNTCENVPCPSGQNNWFCPKNFKCSNGICLQK</sequence>
<reference evidence="2" key="1">
    <citation type="journal article" date="2020" name="Ecol. Evol.">
        <title>Genome structure and content of the rice root-knot nematode (Meloidogyne graminicola).</title>
        <authorList>
            <person name="Phan N.T."/>
            <person name="Danchin E.G.J."/>
            <person name="Klopp C."/>
            <person name="Perfus-Barbeoch L."/>
            <person name="Kozlowski D.K."/>
            <person name="Koutsovoulos G.D."/>
            <person name="Lopez-Roques C."/>
            <person name="Bouchez O."/>
            <person name="Zahm M."/>
            <person name="Besnard G."/>
            <person name="Bellafiore S."/>
        </authorList>
    </citation>
    <scope>NUCLEOTIDE SEQUENCE</scope>
    <source>
        <strain evidence="2">VN-18</strain>
    </source>
</reference>
<dbReference type="Proteomes" id="UP000605970">
    <property type="component" value="Unassembled WGS sequence"/>
</dbReference>
<evidence type="ECO:0000313" key="2">
    <source>
        <dbReference type="EMBL" id="KAF7634849.1"/>
    </source>
</evidence>
<evidence type="ECO:0000256" key="1">
    <source>
        <dbReference type="SAM" id="SignalP"/>
    </source>
</evidence>
<dbReference type="EMBL" id="JABEBT010000050">
    <property type="protein sequence ID" value="KAF7634849.1"/>
    <property type="molecule type" value="Genomic_DNA"/>
</dbReference>
<evidence type="ECO:0000313" key="3">
    <source>
        <dbReference type="Proteomes" id="UP000605970"/>
    </source>
</evidence>
<feature type="signal peptide" evidence="1">
    <location>
        <begin position="1"/>
        <end position="21"/>
    </location>
</feature>
<feature type="chain" id="PRO_5035718056" evidence="1">
    <location>
        <begin position="22"/>
        <end position="99"/>
    </location>
</feature>
<protein>
    <submittedName>
        <fullName evidence="2">Uncharacterized protein</fullName>
    </submittedName>
</protein>
<dbReference type="AlphaFoldDB" id="A0A8S9ZN44"/>
<name>A0A8S9ZN44_9BILA</name>